<reference evidence="1 2" key="1">
    <citation type="journal article" date="2016" name="Nat. Commun.">
        <title>Thousands of microbial genomes shed light on interconnected biogeochemical processes in an aquifer system.</title>
        <authorList>
            <person name="Anantharaman K."/>
            <person name="Brown C.T."/>
            <person name="Hug L.A."/>
            <person name="Sharon I."/>
            <person name="Castelle C.J."/>
            <person name="Probst A.J."/>
            <person name="Thomas B.C."/>
            <person name="Singh A."/>
            <person name="Wilkins M.J."/>
            <person name="Karaoz U."/>
            <person name="Brodie E.L."/>
            <person name="Williams K.H."/>
            <person name="Hubbard S.S."/>
            <person name="Banfield J.F."/>
        </authorList>
    </citation>
    <scope>NUCLEOTIDE SEQUENCE [LARGE SCALE GENOMIC DNA]</scope>
</reference>
<evidence type="ECO:0000313" key="1">
    <source>
        <dbReference type="EMBL" id="OGJ00692.1"/>
    </source>
</evidence>
<name>A0A1F6Y2X2_9BACT</name>
<gene>
    <name evidence="1" type="ORF">A3I23_02175</name>
</gene>
<proteinExistence type="predicted"/>
<accession>A0A1F6Y2X2</accession>
<dbReference type="AlphaFoldDB" id="A0A1F6Y2X2"/>
<organism evidence="1 2">
    <name type="scientific">Candidatus Nomurabacteria bacterium RIFCSPLOWO2_02_FULL_40_67</name>
    <dbReference type="NCBI Taxonomy" id="1801787"/>
    <lineage>
        <taxon>Bacteria</taxon>
        <taxon>Candidatus Nomuraibacteriota</taxon>
    </lineage>
</organism>
<evidence type="ECO:0000313" key="2">
    <source>
        <dbReference type="Proteomes" id="UP000177693"/>
    </source>
</evidence>
<dbReference type="Proteomes" id="UP000177693">
    <property type="component" value="Unassembled WGS sequence"/>
</dbReference>
<dbReference type="EMBL" id="MFVL01000029">
    <property type="protein sequence ID" value="OGJ00692.1"/>
    <property type="molecule type" value="Genomic_DNA"/>
</dbReference>
<sequence length="59" mass="6766">MNNNMINKRSDKSDKMTIDKLAIMVANGFEEASRNLAKVENNLLYHIGDLDRRLDVICL</sequence>
<protein>
    <submittedName>
        <fullName evidence="1">Uncharacterized protein</fullName>
    </submittedName>
</protein>
<comment type="caution">
    <text evidence="1">The sequence shown here is derived from an EMBL/GenBank/DDBJ whole genome shotgun (WGS) entry which is preliminary data.</text>
</comment>